<evidence type="ECO:0000256" key="15">
    <source>
        <dbReference type="ARBA" id="ARBA00022989"/>
    </source>
</evidence>
<proteinExistence type="inferred from homology"/>
<evidence type="ECO:0000256" key="6">
    <source>
        <dbReference type="ARBA" id="ARBA00022516"/>
    </source>
</evidence>
<evidence type="ECO:0000256" key="20">
    <source>
        <dbReference type="PIRSR" id="PIRSR600829-1"/>
    </source>
</evidence>
<keyword evidence="15 24" id="KW-1133">Transmembrane helix</keyword>
<feature type="binding site" evidence="23">
    <location>
        <position position="81"/>
    </location>
    <ligand>
        <name>a divalent metal cation</name>
        <dbReference type="ChEBI" id="CHEBI:60240"/>
    </ligand>
</feature>
<organism evidence="25 26">
    <name type="scientific">Desulfurispirillum indicum (strain ATCC BAA-1389 / DSM 22839 / S5)</name>
    <dbReference type="NCBI Taxonomy" id="653733"/>
    <lineage>
        <taxon>Bacteria</taxon>
        <taxon>Pseudomonadati</taxon>
        <taxon>Chrysiogenota</taxon>
        <taxon>Chrysiogenia</taxon>
        <taxon>Chrysiogenales</taxon>
        <taxon>Chrysiogenaceae</taxon>
        <taxon>Desulfurispirillum</taxon>
    </lineage>
</organism>
<keyword evidence="7" id="KW-0997">Cell inner membrane</keyword>
<evidence type="ECO:0000256" key="11">
    <source>
        <dbReference type="ARBA" id="ARBA00022741"/>
    </source>
</evidence>
<feature type="binding site" evidence="22">
    <location>
        <position position="33"/>
    </location>
    <ligand>
        <name>ATP</name>
        <dbReference type="ChEBI" id="CHEBI:30616"/>
    </ligand>
</feature>
<feature type="transmembrane region" description="Helical" evidence="24">
    <location>
        <begin position="36"/>
        <end position="55"/>
    </location>
</feature>
<comment type="subcellular location">
    <subcellularLocation>
        <location evidence="1">Cell inner membrane</location>
        <topology evidence="1">Multi-pass membrane protein</topology>
    </subcellularLocation>
</comment>
<evidence type="ECO:0000256" key="9">
    <source>
        <dbReference type="ARBA" id="ARBA00022692"/>
    </source>
</evidence>
<dbReference type="InterPro" id="IPR033718">
    <property type="entry name" value="DAGK_prok"/>
</dbReference>
<dbReference type="Proteomes" id="UP000002572">
    <property type="component" value="Chromosome"/>
</dbReference>
<dbReference type="HOGENOM" id="CLU_112343_3_1_0"/>
<evidence type="ECO:0000256" key="13">
    <source>
        <dbReference type="ARBA" id="ARBA00022840"/>
    </source>
</evidence>
<feature type="active site" description="Proton acceptor" evidence="20">
    <location>
        <position position="74"/>
    </location>
</feature>
<keyword evidence="10 23" id="KW-0479">Metal-binding</keyword>
<dbReference type="GO" id="GO:0004143">
    <property type="term" value="F:ATP-dependent diacylglycerol kinase activity"/>
    <property type="evidence" value="ECO:0007669"/>
    <property type="project" value="UniProtKB-EC"/>
</dbReference>
<dbReference type="PANTHER" id="PTHR34299">
    <property type="entry name" value="DIACYLGLYCEROL KINASE"/>
    <property type="match status" value="1"/>
</dbReference>
<evidence type="ECO:0000256" key="22">
    <source>
        <dbReference type="PIRSR" id="PIRSR600829-3"/>
    </source>
</evidence>
<evidence type="ECO:0000256" key="8">
    <source>
        <dbReference type="ARBA" id="ARBA00022679"/>
    </source>
</evidence>
<evidence type="ECO:0000256" key="5">
    <source>
        <dbReference type="ARBA" id="ARBA00022475"/>
    </source>
</evidence>
<dbReference type="InterPro" id="IPR000829">
    <property type="entry name" value="DAGK"/>
</dbReference>
<evidence type="ECO:0000256" key="23">
    <source>
        <dbReference type="PIRSR" id="PIRSR600829-4"/>
    </source>
</evidence>
<evidence type="ECO:0000256" key="4">
    <source>
        <dbReference type="ARBA" id="ARBA00017575"/>
    </source>
</evidence>
<evidence type="ECO:0000256" key="16">
    <source>
        <dbReference type="ARBA" id="ARBA00023098"/>
    </source>
</evidence>
<comment type="function">
    <text evidence="24">Catalyzes the ATP-dependent phosphorylation of sn-l,2-diacylglycerol (DAG) to phosphatidic acid. Involved in the recycling of diacylglycerol produced as a by-product during membrane-derived oligosaccharide (MDO) biosynthesis.</text>
</comment>
<dbReference type="GO" id="GO:0005886">
    <property type="term" value="C:plasma membrane"/>
    <property type="evidence" value="ECO:0007669"/>
    <property type="project" value="UniProtKB-SubCell"/>
</dbReference>
<accession>E6W3G6</accession>
<reference evidence="25 26" key="1">
    <citation type="submission" date="2010-12" db="EMBL/GenBank/DDBJ databases">
        <title>Complete sequence of Desulfurispirillum indicum S5.</title>
        <authorList>
            <consortium name="US DOE Joint Genome Institute"/>
            <person name="Lucas S."/>
            <person name="Copeland A."/>
            <person name="Lapidus A."/>
            <person name="Cheng J.-F."/>
            <person name="Goodwin L."/>
            <person name="Pitluck S."/>
            <person name="Chertkov O."/>
            <person name="Held B."/>
            <person name="Detter J.C."/>
            <person name="Han C."/>
            <person name="Tapia R."/>
            <person name="Land M."/>
            <person name="Hauser L."/>
            <person name="Kyrpides N."/>
            <person name="Ivanova N."/>
            <person name="Mikhailova N."/>
            <person name="Haggblom M."/>
            <person name="Rauschenbach I."/>
            <person name="Bini E."/>
            <person name="Woyke T."/>
        </authorList>
    </citation>
    <scope>NUCLEOTIDE SEQUENCE [LARGE SCALE GENOMIC DNA]</scope>
    <source>
        <strain evidence="26">ATCC BAA-1389 / DSM 22839 / S5</strain>
    </source>
</reference>
<dbReference type="EC" id="2.7.1.107" evidence="3 24"/>
<comment type="similarity">
    <text evidence="2 24">Belongs to the bacterial diacylglycerol kinase family.</text>
</comment>
<evidence type="ECO:0000256" key="1">
    <source>
        <dbReference type="ARBA" id="ARBA00004429"/>
    </source>
</evidence>
<evidence type="ECO:0000313" key="26">
    <source>
        <dbReference type="Proteomes" id="UP000002572"/>
    </source>
</evidence>
<feature type="binding site" evidence="23">
    <location>
        <position position="33"/>
    </location>
    <ligand>
        <name>a divalent metal cation</name>
        <dbReference type="ChEBI" id="CHEBI:60240"/>
    </ligand>
</feature>
<dbReference type="GO" id="GO:0006654">
    <property type="term" value="P:phosphatidic acid biosynthetic process"/>
    <property type="evidence" value="ECO:0007669"/>
    <property type="project" value="InterPro"/>
</dbReference>
<evidence type="ECO:0000256" key="12">
    <source>
        <dbReference type="ARBA" id="ARBA00022777"/>
    </source>
</evidence>
<evidence type="ECO:0000256" key="18">
    <source>
        <dbReference type="ARBA" id="ARBA00023209"/>
    </source>
</evidence>
<keyword evidence="5" id="KW-1003">Cell membrane</keyword>
<evidence type="ECO:0000256" key="3">
    <source>
        <dbReference type="ARBA" id="ARBA00012133"/>
    </source>
</evidence>
<keyword evidence="18" id="KW-0594">Phospholipid biosynthesis</keyword>
<dbReference type="Gene3D" id="1.10.287.3610">
    <property type="match status" value="1"/>
</dbReference>
<dbReference type="GO" id="GO:0046872">
    <property type="term" value="F:metal ion binding"/>
    <property type="evidence" value="ECO:0007669"/>
    <property type="project" value="UniProtKB-KW"/>
</dbReference>
<keyword evidence="12 24" id="KW-0418">Kinase</keyword>
<name>E6W3G6_DESIS</name>
<feature type="binding site" evidence="22">
    <location>
        <begin position="90"/>
        <end position="92"/>
    </location>
    <ligand>
        <name>ATP</name>
        <dbReference type="ChEBI" id="CHEBI:30616"/>
    </ligand>
</feature>
<keyword evidence="8 24" id="KW-0808">Transferase</keyword>
<dbReference type="CDD" id="cd14264">
    <property type="entry name" value="DAGK_IM"/>
    <property type="match status" value="1"/>
</dbReference>
<evidence type="ECO:0000256" key="24">
    <source>
        <dbReference type="RuleBase" id="RU363065"/>
    </source>
</evidence>
<dbReference type="AlphaFoldDB" id="E6W3G6"/>
<keyword evidence="26" id="KW-1185">Reference proteome</keyword>
<keyword evidence="11 22" id="KW-0547">Nucleotide-binding</keyword>
<comment type="cofactor">
    <cofactor evidence="23">
        <name>Mg(2+)</name>
        <dbReference type="ChEBI" id="CHEBI:18420"/>
    </cofactor>
    <text evidence="23">Mn(2+), Zn(2+), Cd(2+) and Co(2+) support activity to lesser extents.</text>
</comment>
<dbReference type="STRING" id="653733.Selin_1024"/>
<feature type="binding site" evidence="22">
    <location>
        <position position="21"/>
    </location>
    <ligand>
        <name>ATP</name>
        <dbReference type="ChEBI" id="CHEBI:30616"/>
    </ligand>
</feature>
<keyword evidence="16 24" id="KW-0443">Lipid metabolism</keyword>
<keyword evidence="6" id="KW-0444">Lipid biosynthesis</keyword>
<dbReference type="RefSeq" id="WP_013505641.1">
    <property type="nucleotide sequence ID" value="NC_014836.1"/>
</dbReference>
<dbReference type="OrthoDB" id="5460798at2"/>
<feature type="binding site" evidence="22">
    <location>
        <begin position="99"/>
        <end position="100"/>
    </location>
    <ligand>
        <name>ATP</name>
        <dbReference type="ChEBI" id="CHEBI:30616"/>
    </ligand>
</feature>
<keyword evidence="17 24" id="KW-0472">Membrane</keyword>
<dbReference type="FunCoup" id="E6W3G6">
    <property type="interactions" value="127"/>
</dbReference>
<keyword evidence="14 23" id="KW-0460">Magnesium</keyword>
<feature type="binding site" evidence="21">
    <location>
        <position position="103"/>
    </location>
    <ligand>
        <name>substrate</name>
    </ligand>
</feature>
<feature type="transmembrane region" description="Helical" evidence="24">
    <location>
        <begin position="101"/>
        <end position="122"/>
    </location>
</feature>
<feature type="binding site" evidence="22">
    <location>
        <position position="81"/>
    </location>
    <ligand>
        <name>ATP</name>
        <dbReference type="ChEBI" id="CHEBI:30616"/>
    </ligand>
</feature>
<dbReference type="Pfam" id="PF01219">
    <property type="entry name" value="DAGK_prokar"/>
    <property type="match status" value="1"/>
</dbReference>
<evidence type="ECO:0000256" key="14">
    <source>
        <dbReference type="ARBA" id="ARBA00022842"/>
    </source>
</evidence>
<feature type="binding site" evidence="21">
    <location>
        <position position="74"/>
    </location>
    <ligand>
        <name>substrate</name>
    </ligand>
</feature>
<dbReference type="PANTHER" id="PTHR34299:SF1">
    <property type="entry name" value="DIACYLGLYCEROL KINASE"/>
    <property type="match status" value="1"/>
</dbReference>
<sequence>MENKTSRRQNPPYHLLRNASYALDGLRDILRTESSFRIEVVLFVIFQAIAIFLPVTTVAKAVLSVSLFIPLLAELANSAIERAVDLVTQEFHEMAKRAKDAGSALVFMSFVTTIVIWGWVLYVEFLA</sequence>
<evidence type="ECO:0000256" key="2">
    <source>
        <dbReference type="ARBA" id="ARBA00005967"/>
    </source>
</evidence>
<dbReference type="GO" id="GO:0005524">
    <property type="term" value="F:ATP binding"/>
    <property type="evidence" value="ECO:0007669"/>
    <property type="project" value="UniProtKB-KW"/>
</dbReference>
<dbReference type="InterPro" id="IPR036945">
    <property type="entry name" value="DAGK_sf"/>
</dbReference>
<protein>
    <recommendedName>
        <fullName evidence="4 24">Diacylglycerol kinase</fullName>
        <ecNumber evidence="3 24">2.7.1.107</ecNumber>
    </recommendedName>
</protein>
<evidence type="ECO:0000256" key="7">
    <source>
        <dbReference type="ARBA" id="ARBA00022519"/>
    </source>
</evidence>
<comment type="catalytic activity">
    <reaction evidence="24">
        <text>a 1,2-diacyl-sn-glycerol + ATP = a 1,2-diacyl-sn-glycero-3-phosphate + ADP + H(+)</text>
        <dbReference type="Rhea" id="RHEA:10272"/>
        <dbReference type="ChEBI" id="CHEBI:15378"/>
        <dbReference type="ChEBI" id="CHEBI:17815"/>
        <dbReference type="ChEBI" id="CHEBI:30616"/>
        <dbReference type="ChEBI" id="CHEBI:58608"/>
        <dbReference type="ChEBI" id="CHEBI:456216"/>
        <dbReference type="EC" id="2.7.1.107"/>
    </reaction>
</comment>
<keyword evidence="13 22" id="KW-0067">ATP-binding</keyword>
<evidence type="ECO:0000256" key="19">
    <source>
        <dbReference type="ARBA" id="ARBA00023264"/>
    </source>
</evidence>
<evidence type="ECO:0000313" key="25">
    <source>
        <dbReference type="EMBL" id="ADU65759.1"/>
    </source>
</evidence>
<evidence type="ECO:0000256" key="17">
    <source>
        <dbReference type="ARBA" id="ARBA00023136"/>
    </source>
</evidence>
<dbReference type="KEGG" id="din:Selin_1024"/>
<keyword evidence="9 24" id="KW-0812">Transmembrane</keyword>
<dbReference type="EMBL" id="CP002432">
    <property type="protein sequence ID" value="ADU65759.1"/>
    <property type="molecule type" value="Genomic_DNA"/>
</dbReference>
<evidence type="ECO:0000256" key="21">
    <source>
        <dbReference type="PIRSR" id="PIRSR600829-2"/>
    </source>
</evidence>
<evidence type="ECO:0000256" key="10">
    <source>
        <dbReference type="ARBA" id="ARBA00022723"/>
    </source>
</evidence>
<dbReference type="InParanoid" id="E6W3G6"/>
<keyword evidence="19 24" id="KW-1208">Phospholipid metabolism</keyword>
<comment type="caution">
    <text evidence="24">Lacks conserved residue(s) required for the propagation of feature annotation.</text>
</comment>
<dbReference type="eggNOG" id="COG0818">
    <property type="taxonomic scope" value="Bacteria"/>
</dbReference>
<gene>
    <name evidence="25" type="ordered locus">Selin_1024</name>
</gene>